<comment type="caution">
    <text evidence="7">The sequence shown here is derived from an EMBL/GenBank/DDBJ whole genome shotgun (WGS) entry which is preliminary data.</text>
</comment>
<keyword evidence="5" id="KW-0464">Manganese</keyword>
<name>A0A4Z0LC31_9FLAO</name>
<dbReference type="PANTHER" id="PTHR34990:SF2">
    <property type="entry name" value="BLL8164 PROTEIN"/>
    <property type="match status" value="1"/>
</dbReference>
<dbReference type="RefSeq" id="WP_135524657.1">
    <property type="nucleotide sequence ID" value="NZ_SRLH01000001.1"/>
</dbReference>
<accession>A0A4Z0LC31</accession>
<keyword evidence="8" id="KW-1185">Reference proteome</keyword>
<protein>
    <submittedName>
        <fullName evidence="7">UDP-2,3-diacylglucosamine diphosphatase</fullName>
    </submittedName>
</protein>
<evidence type="ECO:0000256" key="2">
    <source>
        <dbReference type="ARBA" id="ARBA00022519"/>
    </source>
</evidence>
<evidence type="ECO:0000256" key="1">
    <source>
        <dbReference type="ARBA" id="ARBA00022475"/>
    </source>
</evidence>
<dbReference type="GO" id="GO:0016020">
    <property type="term" value="C:membrane"/>
    <property type="evidence" value="ECO:0007669"/>
    <property type="project" value="GOC"/>
</dbReference>
<keyword evidence="4" id="KW-0472">Membrane</keyword>
<reference evidence="7 8" key="1">
    <citation type="submission" date="2019-04" db="EMBL/GenBank/DDBJ databases">
        <title>Flavobacterium sp. strain DS2-A Genome sequencing and assembly.</title>
        <authorList>
            <person name="Kim I."/>
        </authorList>
    </citation>
    <scope>NUCLEOTIDE SEQUENCE [LARGE SCALE GENOMIC DNA]</scope>
    <source>
        <strain evidence="7 8">DS2-A</strain>
    </source>
</reference>
<keyword evidence="1" id="KW-1003">Cell membrane</keyword>
<proteinExistence type="predicted"/>
<keyword evidence="2" id="KW-0997">Cell inner membrane</keyword>
<dbReference type="SUPFAM" id="SSF56300">
    <property type="entry name" value="Metallo-dependent phosphatases"/>
    <property type="match status" value="1"/>
</dbReference>
<dbReference type="OrthoDB" id="9802481at2"/>
<dbReference type="AlphaFoldDB" id="A0A4Z0LC31"/>
<dbReference type="EMBL" id="SRLH01000001">
    <property type="protein sequence ID" value="TGD59450.1"/>
    <property type="molecule type" value="Genomic_DNA"/>
</dbReference>
<organism evidence="7 8">
    <name type="scientific">Flavobacterium humi</name>
    <dbReference type="NCBI Taxonomy" id="2562683"/>
    <lineage>
        <taxon>Bacteria</taxon>
        <taxon>Pseudomonadati</taxon>
        <taxon>Bacteroidota</taxon>
        <taxon>Flavobacteriia</taxon>
        <taxon>Flavobacteriales</taxon>
        <taxon>Flavobacteriaceae</taxon>
        <taxon>Flavobacterium</taxon>
    </lineage>
</organism>
<dbReference type="PANTHER" id="PTHR34990">
    <property type="entry name" value="UDP-2,3-DIACYLGLUCOSAMINE HYDROLASE-RELATED"/>
    <property type="match status" value="1"/>
</dbReference>
<dbReference type="GO" id="GO:0008758">
    <property type="term" value="F:UDP-2,3-diacylglucosamine hydrolase activity"/>
    <property type="evidence" value="ECO:0007669"/>
    <property type="project" value="TreeGrafter"/>
</dbReference>
<dbReference type="Proteomes" id="UP000297407">
    <property type="component" value="Unassembled WGS sequence"/>
</dbReference>
<dbReference type="Gene3D" id="3.60.21.10">
    <property type="match status" value="1"/>
</dbReference>
<dbReference type="GO" id="GO:0009245">
    <property type="term" value="P:lipid A biosynthetic process"/>
    <property type="evidence" value="ECO:0007669"/>
    <property type="project" value="TreeGrafter"/>
</dbReference>
<gene>
    <name evidence="7" type="ORF">E4635_00505</name>
</gene>
<dbReference type="InterPro" id="IPR004843">
    <property type="entry name" value="Calcineurin-like_PHP"/>
</dbReference>
<dbReference type="CDD" id="cd07398">
    <property type="entry name" value="MPP_YbbF-LpxH"/>
    <property type="match status" value="1"/>
</dbReference>
<feature type="domain" description="Calcineurin-like phosphoesterase" evidence="6">
    <location>
        <begin position="8"/>
        <end position="205"/>
    </location>
</feature>
<evidence type="ECO:0000259" key="6">
    <source>
        <dbReference type="Pfam" id="PF00149"/>
    </source>
</evidence>
<dbReference type="GO" id="GO:0046872">
    <property type="term" value="F:metal ion binding"/>
    <property type="evidence" value="ECO:0007669"/>
    <property type="project" value="UniProtKB-KW"/>
</dbReference>
<evidence type="ECO:0000256" key="4">
    <source>
        <dbReference type="ARBA" id="ARBA00023136"/>
    </source>
</evidence>
<sequence>MKKRKVEVVVISDAHLGTYGCHAKELANYLASIKPKTLILNGDIIDIWQFRKSYFPKEHLKVIKQIINCASKGTKVHYLTGNHDEFLRKFSDTFVGNFSLQDKLLLELDGKKAWVFHGDVFDASVQHSKWIAKLGGLGYDYLILLNRFINWCLNKLGKEPYSFSKKIKSSVKKAVKFIGDFEITATDLAIEKKYDYVICGHIHEPKIKEVENKFGKTLYLNSGDWVENLTALEYNNKRWKLYRYSNNPIQTIENEENDNFDMENLLTQVYFNSARK</sequence>
<evidence type="ECO:0000313" key="7">
    <source>
        <dbReference type="EMBL" id="TGD59450.1"/>
    </source>
</evidence>
<evidence type="ECO:0000256" key="5">
    <source>
        <dbReference type="ARBA" id="ARBA00023211"/>
    </source>
</evidence>
<dbReference type="InterPro" id="IPR043461">
    <property type="entry name" value="LpxH-like"/>
</dbReference>
<dbReference type="Pfam" id="PF00149">
    <property type="entry name" value="Metallophos"/>
    <property type="match status" value="1"/>
</dbReference>
<evidence type="ECO:0000313" key="8">
    <source>
        <dbReference type="Proteomes" id="UP000297407"/>
    </source>
</evidence>
<keyword evidence="3" id="KW-0479">Metal-binding</keyword>
<evidence type="ECO:0000256" key="3">
    <source>
        <dbReference type="ARBA" id="ARBA00022723"/>
    </source>
</evidence>
<dbReference type="InterPro" id="IPR029052">
    <property type="entry name" value="Metallo-depent_PP-like"/>
</dbReference>